<sequence>MAEHRCSLFLKLTHSCAGQLHHRASLSAIQQDLPHCPHSAPSPACLRSVHHGRLLSCPAPAAVNVMIGGNDPIGPCTTHNPHPPPSPPDLHRGCHPIMRNKQERYPGAGFEPQRNVPGARGDSGQIHNLMKGSVSDTSKPQSQWYPFVFVCATLAHTDNEHCDHRPAIPRVRQTGSAVLQLLQDSTDVNLMNLYPPHCMLGKCEWDDKQKQYCTQIKPVKCP</sequence>
<protein>
    <submittedName>
        <fullName evidence="1">Uncharacterized protein</fullName>
    </submittedName>
</protein>
<dbReference type="Proteomes" id="UP000518266">
    <property type="component" value="Unassembled WGS sequence"/>
</dbReference>
<organism evidence="1 2">
    <name type="scientific">Dissostichus mawsoni</name>
    <name type="common">Antarctic cod</name>
    <dbReference type="NCBI Taxonomy" id="36200"/>
    <lineage>
        <taxon>Eukaryota</taxon>
        <taxon>Metazoa</taxon>
        <taxon>Chordata</taxon>
        <taxon>Craniata</taxon>
        <taxon>Vertebrata</taxon>
        <taxon>Euteleostomi</taxon>
        <taxon>Actinopterygii</taxon>
        <taxon>Neopterygii</taxon>
        <taxon>Teleostei</taxon>
        <taxon>Neoteleostei</taxon>
        <taxon>Acanthomorphata</taxon>
        <taxon>Eupercaria</taxon>
        <taxon>Perciformes</taxon>
        <taxon>Notothenioidei</taxon>
        <taxon>Nototheniidae</taxon>
        <taxon>Dissostichus</taxon>
    </lineage>
</organism>
<evidence type="ECO:0000313" key="2">
    <source>
        <dbReference type="Proteomes" id="UP000518266"/>
    </source>
</evidence>
<reference evidence="1 2" key="1">
    <citation type="submission" date="2020-03" db="EMBL/GenBank/DDBJ databases">
        <title>Dissostichus mawsoni Genome sequencing and assembly.</title>
        <authorList>
            <person name="Park H."/>
        </authorList>
    </citation>
    <scope>NUCLEOTIDE SEQUENCE [LARGE SCALE GENOMIC DNA]</scope>
    <source>
        <strain evidence="1">DM0001</strain>
        <tissue evidence="1">Muscle</tissue>
    </source>
</reference>
<name>A0A7J5ZB20_DISMA</name>
<proteinExistence type="predicted"/>
<dbReference type="AlphaFoldDB" id="A0A7J5ZB20"/>
<accession>A0A7J5ZB20</accession>
<comment type="caution">
    <text evidence="1">The sequence shown here is derived from an EMBL/GenBank/DDBJ whole genome shotgun (WGS) entry which is preliminary data.</text>
</comment>
<gene>
    <name evidence="1" type="ORF">F7725_011058</name>
</gene>
<dbReference type="EMBL" id="JAAKFY010000004">
    <property type="protein sequence ID" value="KAF3857857.1"/>
    <property type="molecule type" value="Genomic_DNA"/>
</dbReference>
<evidence type="ECO:0000313" key="1">
    <source>
        <dbReference type="EMBL" id="KAF3857857.1"/>
    </source>
</evidence>
<keyword evidence="2" id="KW-1185">Reference proteome</keyword>